<dbReference type="Gene3D" id="3.30.460.10">
    <property type="entry name" value="Beta Polymerase, domain 2"/>
    <property type="match status" value="1"/>
</dbReference>
<dbReference type="HAMAP" id="MF_01477">
    <property type="entry name" value="Iojap_RsfS"/>
    <property type="match status" value="1"/>
</dbReference>
<dbReference type="NCBIfam" id="TIGR00090">
    <property type="entry name" value="rsfS_iojap_ybeB"/>
    <property type="match status" value="1"/>
</dbReference>
<evidence type="ECO:0000313" key="3">
    <source>
        <dbReference type="EMBL" id="GAK30593.1"/>
    </source>
</evidence>
<keyword evidence="2" id="KW-0678">Repressor</keyword>
<sequence>MTLEETLEIAVKAADAKRAENIIALDIHEVSLVADTFLIMDAPTNRQVLAIVDEIEDKLAEAGIELRRHEGRNEAEWVLLDFGDLMVHVFKTDARQFYNLEKLWSEAPEQAIDQWLVKEEL</sequence>
<dbReference type="GO" id="GO:0005737">
    <property type="term" value="C:cytoplasm"/>
    <property type="evidence" value="ECO:0007669"/>
    <property type="project" value="UniProtKB-SubCell"/>
</dbReference>
<comment type="function">
    <text evidence="2">Functions as a ribosomal silencing factor. Interacts with ribosomal protein uL14 (rplN), blocking formation of intersubunit bridge B8. Prevents association of the 30S and 50S ribosomal subunits and the formation of functional ribosomes, thus repressing translation.</text>
</comment>
<dbReference type="Proteomes" id="UP000030643">
    <property type="component" value="Unassembled WGS sequence"/>
</dbReference>
<reference evidence="4" key="1">
    <citation type="journal article" date="2014" name="Genome Announc.">
        <title>Draft genome sequence of Weissella oryzae SG25T, isolated from fermented rice grains.</title>
        <authorList>
            <person name="Tanizawa Y."/>
            <person name="Fujisawa T."/>
            <person name="Mochizuki T."/>
            <person name="Kaminuma E."/>
            <person name="Suzuki Y."/>
            <person name="Nakamura Y."/>
            <person name="Tohno M."/>
        </authorList>
    </citation>
    <scope>NUCLEOTIDE SEQUENCE [LARGE SCALE GENOMIC DNA]</scope>
    <source>
        <strain evidence="4">DSM 25784 / JCM 18191 / LMG 30913 / SG25</strain>
    </source>
</reference>
<dbReference type="AlphaFoldDB" id="A0A069CTL7"/>
<protein>
    <recommendedName>
        <fullName evidence="2">Ribosomal silencing factor RsfS</fullName>
    </recommendedName>
</protein>
<organism evidence="3 4">
    <name type="scientific">Weissella oryzae (strain DSM 25784 / JCM 18191 / LMG 30913 / SG25)</name>
    <dbReference type="NCBI Taxonomy" id="1329250"/>
    <lineage>
        <taxon>Bacteria</taxon>
        <taxon>Bacillati</taxon>
        <taxon>Bacillota</taxon>
        <taxon>Bacilli</taxon>
        <taxon>Lactobacillales</taxon>
        <taxon>Lactobacillaceae</taxon>
        <taxon>Weissella</taxon>
    </lineage>
</organism>
<dbReference type="InterPro" id="IPR004394">
    <property type="entry name" value="Iojap/RsfS/C7orf30"/>
</dbReference>
<evidence type="ECO:0000256" key="1">
    <source>
        <dbReference type="ARBA" id="ARBA00010574"/>
    </source>
</evidence>
<comment type="subunit">
    <text evidence="2">Interacts with ribosomal protein uL14 (rplN).</text>
</comment>
<dbReference type="RefSeq" id="WP_045476567.1">
    <property type="nucleotide sequence ID" value="NZ_DF820487.1"/>
</dbReference>
<dbReference type="GO" id="GO:0090071">
    <property type="term" value="P:negative regulation of ribosome biogenesis"/>
    <property type="evidence" value="ECO:0007669"/>
    <property type="project" value="UniProtKB-UniRule"/>
</dbReference>
<comment type="subcellular location">
    <subcellularLocation>
        <location evidence="2">Cytoplasm</location>
    </subcellularLocation>
</comment>
<keyword evidence="2" id="KW-0810">Translation regulation</keyword>
<dbReference type="PANTHER" id="PTHR21043:SF0">
    <property type="entry name" value="MITOCHONDRIAL ASSEMBLY OF RIBOSOMAL LARGE SUBUNIT PROTEIN 1"/>
    <property type="match status" value="1"/>
</dbReference>
<name>A0A069CTL7_WEIOS</name>
<dbReference type="GO" id="GO:0043023">
    <property type="term" value="F:ribosomal large subunit binding"/>
    <property type="evidence" value="ECO:0007669"/>
    <property type="project" value="TreeGrafter"/>
</dbReference>
<proteinExistence type="inferred from homology"/>
<dbReference type="SUPFAM" id="SSF81301">
    <property type="entry name" value="Nucleotidyltransferase"/>
    <property type="match status" value="1"/>
</dbReference>
<dbReference type="Pfam" id="PF02410">
    <property type="entry name" value="RsfS"/>
    <property type="match status" value="1"/>
</dbReference>
<dbReference type="GO" id="GO:0042256">
    <property type="term" value="P:cytosolic ribosome assembly"/>
    <property type="evidence" value="ECO:0007669"/>
    <property type="project" value="UniProtKB-UniRule"/>
</dbReference>
<dbReference type="OrthoDB" id="9793681at2"/>
<keyword evidence="4" id="KW-1185">Reference proteome</keyword>
<gene>
    <name evidence="2" type="primary">rsfS</name>
    <name evidence="3" type="ORF">WOSG25_040330</name>
</gene>
<dbReference type="EMBL" id="DF820487">
    <property type="protein sequence ID" value="GAK30593.1"/>
    <property type="molecule type" value="Genomic_DNA"/>
</dbReference>
<evidence type="ECO:0000313" key="4">
    <source>
        <dbReference type="Proteomes" id="UP000030643"/>
    </source>
</evidence>
<comment type="similarity">
    <text evidence="1 2">Belongs to the Iojap/RsfS family.</text>
</comment>
<dbReference type="GO" id="GO:0017148">
    <property type="term" value="P:negative regulation of translation"/>
    <property type="evidence" value="ECO:0007669"/>
    <property type="project" value="UniProtKB-UniRule"/>
</dbReference>
<dbReference type="eggNOG" id="COG0799">
    <property type="taxonomic scope" value="Bacteria"/>
</dbReference>
<keyword evidence="2" id="KW-0963">Cytoplasm</keyword>
<dbReference type="InterPro" id="IPR043519">
    <property type="entry name" value="NT_sf"/>
</dbReference>
<dbReference type="PANTHER" id="PTHR21043">
    <property type="entry name" value="IOJAP SUPERFAMILY ORTHOLOG"/>
    <property type="match status" value="1"/>
</dbReference>
<accession>A0A069CTL7</accession>
<evidence type="ECO:0000256" key="2">
    <source>
        <dbReference type="HAMAP-Rule" id="MF_01477"/>
    </source>
</evidence>
<dbReference type="STRING" id="1329250.WOSG25_040330"/>